<reference evidence="3" key="1">
    <citation type="submission" date="2016-09" db="EMBL/GenBank/DDBJ databases">
        <authorList>
            <person name="Gulvik C.A."/>
        </authorList>
    </citation>
    <scope>NUCLEOTIDE SEQUENCE [LARGE SCALE GENOMIC DNA]</scope>
    <source>
        <strain evidence="3">LMG 8895</strain>
    </source>
</reference>
<accession>A0A1E5GZ70</accession>
<evidence type="ECO:0000313" key="2">
    <source>
        <dbReference type="EMBL" id="OEG17977.1"/>
    </source>
</evidence>
<organism evidence="2 3">
    <name type="scientific">Enterococcus termitis</name>
    <dbReference type="NCBI Taxonomy" id="332950"/>
    <lineage>
        <taxon>Bacteria</taxon>
        <taxon>Bacillati</taxon>
        <taxon>Bacillota</taxon>
        <taxon>Bacilli</taxon>
        <taxon>Lactobacillales</taxon>
        <taxon>Enterococcaceae</taxon>
        <taxon>Enterococcus</taxon>
    </lineage>
</organism>
<feature type="domain" description="CAP-associated" evidence="1">
    <location>
        <begin position="62"/>
        <end position="201"/>
    </location>
</feature>
<dbReference type="InterPro" id="IPR035940">
    <property type="entry name" value="CAP_sf"/>
</dbReference>
<dbReference type="EMBL" id="MIJY01000008">
    <property type="protein sequence ID" value="OEG17977.1"/>
    <property type="molecule type" value="Genomic_DNA"/>
</dbReference>
<comment type="caution">
    <text evidence="2">The sequence shown here is derived from an EMBL/GenBank/DDBJ whole genome shotgun (WGS) entry which is preliminary data.</text>
</comment>
<dbReference type="InterPro" id="IPR029410">
    <property type="entry name" value="CAP_assoc"/>
</dbReference>
<evidence type="ECO:0000313" key="3">
    <source>
        <dbReference type="Proteomes" id="UP000095094"/>
    </source>
</evidence>
<dbReference type="Pfam" id="PF14504">
    <property type="entry name" value="CAP_assoc_N"/>
    <property type="match status" value="1"/>
</dbReference>
<dbReference type="OrthoDB" id="9783944at2"/>
<dbReference type="AlphaFoldDB" id="A0A1E5GZ70"/>
<name>A0A1E5GZ70_9ENTE</name>
<dbReference type="Proteomes" id="UP000095094">
    <property type="component" value="Unassembled WGS sequence"/>
</dbReference>
<gene>
    <name evidence="2" type="ORF">BCR25_17290</name>
</gene>
<sequence length="374" mass="42940">MRRFLAFLGIFLVVLTIGYLEPVFFPAEKPQHVAEDSGRQNVSHTALPYEEIKTSGYAEYVGKPASKFIEKFGEPVEKQASGMSYEVWTYGEKDSDYLELNIQDDNISMIKAFNDSKELSPFSIGMNLSDISERMTIYSDFAFTYNEMNYNIELTEEDMNYRPLIAFDNQTFAILFFNQGKSELAAVVYLAKEALLTLMPYQLIEGEARPLLPKDQLAGFDPVKSNQMVRVINMLRSDEGLPTYHVNTENQKNAQKLFELLSKQQKNIFSMERLENWQFSKEQLSATEMFTLSNDEYQKLLKLGQLDKKNATGMYTEPIYDPTFTVLSWFSDSLYHSRFAHEGNENIGVAFSKASVLVLIQETEKEISQTEDSE</sequence>
<keyword evidence="3" id="KW-1185">Reference proteome</keyword>
<evidence type="ECO:0000259" key="1">
    <source>
        <dbReference type="Pfam" id="PF14504"/>
    </source>
</evidence>
<proteinExistence type="predicted"/>
<protein>
    <recommendedName>
        <fullName evidence="1">CAP-associated domain-containing protein</fullName>
    </recommendedName>
</protein>
<dbReference type="RefSeq" id="WP_069662801.1">
    <property type="nucleotide sequence ID" value="NZ_JBHUJJ010000001.1"/>
</dbReference>
<dbReference type="Gene3D" id="3.40.33.10">
    <property type="entry name" value="CAP"/>
    <property type="match status" value="1"/>
</dbReference>